<evidence type="ECO:0000256" key="1">
    <source>
        <dbReference type="SAM" id="MobiDB-lite"/>
    </source>
</evidence>
<comment type="caution">
    <text evidence="2">The sequence shown here is derived from an EMBL/GenBank/DDBJ whole genome shotgun (WGS) entry which is preliminary data.</text>
</comment>
<keyword evidence="3" id="KW-1185">Reference proteome</keyword>
<protein>
    <submittedName>
        <fullName evidence="2">Uncharacterized protein</fullName>
    </submittedName>
</protein>
<dbReference type="Proteomes" id="UP000703269">
    <property type="component" value="Unassembled WGS sequence"/>
</dbReference>
<proteinExistence type="predicted"/>
<feature type="region of interest" description="Disordered" evidence="1">
    <location>
        <begin position="387"/>
        <end position="412"/>
    </location>
</feature>
<name>A0A9P3GKQ2_9APHY</name>
<sequence>MASIARAYAAASPSYESRTPLTGSLKDDLTPVEGCMIARWLVLSFLDATEGRGLERARQQLLARNVEFRGRVDCSSALAELAAWRLYDPQFEDADCREAAFELVLRFAAMREEAVSHMRWMDALFTQAFEIARPAVLERICAAQQTVADRGLMFPLQALSDTELHAVVNTVQTQRPMTRLAKFLHARSHLTTSIPIAFYPIDNVLLRTNAYSAPGSSEDQERALVEARLSGHLTPPSLDLEYPLPTIDEFLLGLYPVQWPSTTWRSAVTLRRHAALVEQLDRQSIGEAWVREPTRHQEPSQHRTLPRSSSLPSLFTISNASSEIDSSDDLLETAREGSAAVPGGGGSPLSQSHGPSVANLIGMSGIRLSATPVVTRPSDVARLISAQVQSERQAHVPADPSRSPSPQPEAGAIEGRDQQIARATLANIRASLAGVARRIRHAGFL</sequence>
<dbReference type="AlphaFoldDB" id="A0A9P3GKQ2"/>
<evidence type="ECO:0000313" key="3">
    <source>
        <dbReference type="Proteomes" id="UP000703269"/>
    </source>
</evidence>
<organism evidence="2 3">
    <name type="scientific">Phanerochaete sordida</name>
    <dbReference type="NCBI Taxonomy" id="48140"/>
    <lineage>
        <taxon>Eukaryota</taxon>
        <taxon>Fungi</taxon>
        <taxon>Dikarya</taxon>
        <taxon>Basidiomycota</taxon>
        <taxon>Agaricomycotina</taxon>
        <taxon>Agaricomycetes</taxon>
        <taxon>Polyporales</taxon>
        <taxon>Phanerochaetaceae</taxon>
        <taxon>Phanerochaete</taxon>
    </lineage>
</organism>
<reference evidence="2 3" key="1">
    <citation type="submission" date="2021-08" db="EMBL/GenBank/DDBJ databases">
        <title>Draft Genome Sequence of Phanerochaete sordida strain YK-624.</title>
        <authorList>
            <person name="Mori T."/>
            <person name="Dohra H."/>
            <person name="Suzuki T."/>
            <person name="Kawagishi H."/>
            <person name="Hirai H."/>
        </authorList>
    </citation>
    <scope>NUCLEOTIDE SEQUENCE [LARGE SCALE GENOMIC DNA]</scope>
    <source>
        <strain evidence="2 3">YK-624</strain>
    </source>
</reference>
<accession>A0A9P3GKQ2</accession>
<gene>
    <name evidence="2" type="ORF">PsYK624_129020</name>
</gene>
<feature type="compositionally biased region" description="Basic and acidic residues" evidence="1">
    <location>
        <begin position="291"/>
        <end position="301"/>
    </location>
</feature>
<dbReference type="EMBL" id="BPQB01000062">
    <property type="protein sequence ID" value="GJE96698.1"/>
    <property type="molecule type" value="Genomic_DNA"/>
</dbReference>
<evidence type="ECO:0000313" key="2">
    <source>
        <dbReference type="EMBL" id="GJE96698.1"/>
    </source>
</evidence>
<feature type="region of interest" description="Disordered" evidence="1">
    <location>
        <begin position="291"/>
        <end position="356"/>
    </location>
</feature>